<dbReference type="Pfam" id="PF00126">
    <property type="entry name" value="HTH_1"/>
    <property type="match status" value="1"/>
</dbReference>
<evidence type="ECO:0000256" key="2">
    <source>
        <dbReference type="ARBA" id="ARBA00023015"/>
    </source>
</evidence>
<keyword evidence="3" id="KW-0238">DNA-binding</keyword>
<gene>
    <name evidence="6" type="ORF">AVDCRST_MAG11-3684</name>
</gene>
<evidence type="ECO:0000256" key="1">
    <source>
        <dbReference type="ARBA" id="ARBA00009437"/>
    </source>
</evidence>
<reference evidence="6" key="1">
    <citation type="submission" date="2020-02" db="EMBL/GenBank/DDBJ databases">
        <authorList>
            <person name="Meier V. D."/>
        </authorList>
    </citation>
    <scope>NUCLEOTIDE SEQUENCE</scope>
    <source>
        <strain evidence="6">AVDCRST_MAG11</strain>
    </source>
</reference>
<dbReference type="GO" id="GO:0043565">
    <property type="term" value="F:sequence-specific DNA binding"/>
    <property type="evidence" value="ECO:0007669"/>
    <property type="project" value="TreeGrafter"/>
</dbReference>
<dbReference type="InterPro" id="IPR000847">
    <property type="entry name" value="LysR_HTH_N"/>
</dbReference>
<comment type="similarity">
    <text evidence="1">Belongs to the LysR transcriptional regulatory family.</text>
</comment>
<evidence type="ECO:0000313" key="6">
    <source>
        <dbReference type="EMBL" id="CAA9353833.1"/>
    </source>
</evidence>
<dbReference type="EMBL" id="CADCTU010000787">
    <property type="protein sequence ID" value="CAA9353833.1"/>
    <property type="molecule type" value="Genomic_DNA"/>
</dbReference>
<dbReference type="InterPro" id="IPR036390">
    <property type="entry name" value="WH_DNA-bd_sf"/>
</dbReference>
<dbReference type="InterPro" id="IPR036388">
    <property type="entry name" value="WH-like_DNA-bd_sf"/>
</dbReference>
<dbReference type="Pfam" id="PF03466">
    <property type="entry name" value="LysR_substrate"/>
    <property type="match status" value="1"/>
</dbReference>
<protein>
    <submittedName>
        <fullName evidence="6">Transcriptional regulator, LysR family</fullName>
    </submittedName>
</protein>
<proteinExistence type="inferred from homology"/>
<feature type="domain" description="HTH lysR-type" evidence="5">
    <location>
        <begin position="4"/>
        <end position="61"/>
    </location>
</feature>
<dbReference type="Gene3D" id="1.10.10.10">
    <property type="entry name" value="Winged helix-like DNA-binding domain superfamily/Winged helix DNA-binding domain"/>
    <property type="match status" value="1"/>
</dbReference>
<dbReference type="GO" id="GO:0006351">
    <property type="term" value="P:DNA-templated transcription"/>
    <property type="evidence" value="ECO:0007669"/>
    <property type="project" value="TreeGrafter"/>
</dbReference>
<name>A0A6J4MA27_9BACT</name>
<evidence type="ECO:0000259" key="5">
    <source>
        <dbReference type="PROSITE" id="PS50931"/>
    </source>
</evidence>
<dbReference type="SUPFAM" id="SSF53850">
    <property type="entry name" value="Periplasmic binding protein-like II"/>
    <property type="match status" value="1"/>
</dbReference>
<dbReference type="AlphaFoldDB" id="A0A6J4MA27"/>
<accession>A0A6J4MA27</accession>
<dbReference type="PANTHER" id="PTHR30537:SF1">
    <property type="entry name" value="HTH-TYPE TRANSCRIPTIONAL REGULATOR PGRR"/>
    <property type="match status" value="1"/>
</dbReference>
<keyword evidence="4" id="KW-0804">Transcription</keyword>
<dbReference type="PROSITE" id="PS50931">
    <property type="entry name" value="HTH_LYSR"/>
    <property type="match status" value="1"/>
</dbReference>
<dbReference type="SUPFAM" id="SSF46785">
    <property type="entry name" value="Winged helix' DNA-binding domain"/>
    <property type="match status" value="1"/>
</dbReference>
<dbReference type="Gene3D" id="3.40.190.290">
    <property type="match status" value="1"/>
</dbReference>
<dbReference type="FunFam" id="1.10.10.10:FF:000001">
    <property type="entry name" value="LysR family transcriptional regulator"/>
    <property type="match status" value="1"/>
</dbReference>
<keyword evidence="2" id="KW-0805">Transcription regulation</keyword>
<dbReference type="InterPro" id="IPR005119">
    <property type="entry name" value="LysR_subst-bd"/>
</dbReference>
<sequence>MTGDDLDGMAVFAAVAEAGGFRAAAERLGVSGAAVSQTMRRLEDRLGVALMDRTTRSARLTDAGARLYAALRPALDDVRATVDALGDLRARPAGTLRLCVSSIAESFLRGPALAGFVTAHTGVRLDVVVTDDDADIVAGGFDAGVRLGEVIDQDMIAVPVSGEQRQPVVASPAYLARRGAPRHPRELPAHDCVGWRRGPGVAREFSVDVAPRVTTNDMALMVHFACAGVGLTTGMEETFRAHVARGDLVPVLEAYCAPFTGFYLYYPKRRHPPPRLRALVDYLRARRRGGRAGA</sequence>
<evidence type="ECO:0000256" key="3">
    <source>
        <dbReference type="ARBA" id="ARBA00023125"/>
    </source>
</evidence>
<evidence type="ECO:0000256" key="4">
    <source>
        <dbReference type="ARBA" id="ARBA00023163"/>
    </source>
</evidence>
<organism evidence="6">
    <name type="scientific">uncultured Gemmatimonadaceae bacterium</name>
    <dbReference type="NCBI Taxonomy" id="246130"/>
    <lineage>
        <taxon>Bacteria</taxon>
        <taxon>Pseudomonadati</taxon>
        <taxon>Gemmatimonadota</taxon>
        <taxon>Gemmatimonadia</taxon>
        <taxon>Gemmatimonadales</taxon>
        <taxon>Gemmatimonadaceae</taxon>
        <taxon>environmental samples</taxon>
    </lineage>
</organism>
<dbReference type="InterPro" id="IPR058163">
    <property type="entry name" value="LysR-type_TF_proteobact-type"/>
</dbReference>
<dbReference type="GO" id="GO:0003700">
    <property type="term" value="F:DNA-binding transcription factor activity"/>
    <property type="evidence" value="ECO:0007669"/>
    <property type="project" value="InterPro"/>
</dbReference>
<dbReference type="PANTHER" id="PTHR30537">
    <property type="entry name" value="HTH-TYPE TRANSCRIPTIONAL REGULATOR"/>
    <property type="match status" value="1"/>
</dbReference>